<dbReference type="EMBL" id="CM042042">
    <property type="protein sequence ID" value="KAI3704182.1"/>
    <property type="molecule type" value="Genomic_DNA"/>
</dbReference>
<gene>
    <name evidence="1" type="ORF">L1987_74397</name>
</gene>
<dbReference type="Proteomes" id="UP001056120">
    <property type="component" value="Linkage Group LG25"/>
</dbReference>
<protein>
    <submittedName>
        <fullName evidence="1">Uncharacterized protein</fullName>
    </submittedName>
</protein>
<keyword evidence="2" id="KW-1185">Reference proteome</keyword>
<accession>A0ACB9A1U8</accession>
<reference evidence="2" key="1">
    <citation type="journal article" date="2022" name="Mol. Ecol. Resour.">
        <title>The genomes of chicory, endive, great burdock and yacon provide insights into Asteraceae palaeo-polyploidization history and plant inulin production.</title>
        <authorList>
            <person name="Fan W."/>
            <person name="Wang S."/>
            <person name="Wang H."/>
            <person name="Wang A."/>
            <person name="Jiang F."/>
            <person name="Liu H."/>
            <person name="Zhao H."/>
            <person name="Xu D."/>
            <person name="Zhang Y."/>
        </authorList>
    </citation>
    <scope>NUCLEOTIDE SEQUENCE [LARGE SCALE GENOMIC DNA]</scope>
    <source>
        <strain evidence="2">cv. Yunnan</strain>
    </source>
</reference>
<proteinExistence type="predicted"/>
<name>A0ACB9A1U8_9ASTR</name>
<comment type="caution">
    <text evidence="1">The sequence shown here is derived from an EMBL/GenBank/DDBJ whole genome shotgun (WGS) entry which is preliminary data.</text>
</comment>
<organism evidence="1 2">
    <name type="scientific">Smallanthus sonchifolius</name>
    <dbReference type="NCBI Taxonomy" id="185202"/>
    <lineage>
        <taxon>Eukaryota</taxon>
        <taxon>Viridiplantae</taxon>
        <taxon>Streptophyta</taxon>
        <taxon>Embryophyta</taxon>
        <taxon>Tracheophyta</taxon>
        <taxon>Spermatophyta</taxon>
        <taxon>Magnoliopsida</taxon>
        <taxon>eudicotyledons</taxon>
        <taxon>Gunneridae</taxon>
        <taxon>Pentapetalae</taxon>
        <taxon>asterids</taxon>
        <taxon>campanulids</taxon>
        <taxon>Asterales</taxon>
        <taxon>Asteraceae</taxon>
        <taxon>Asteroideae</taxon>
        <taxon>Heliantheae alliance</taxon>
        <taxon>Millerieae</taxon>
        <taxon>Smallanthus</taxon>
    </lineage>
</organism>
<evidence type="ECO:0000313" key="1">
    <source>
        <dbReference type="EMBL" id="KAI3704182.1"/>
    </source>
</evidence>
<sequence>MRGEGGNRRRTEMRRINKIFDEVVYACASSVGAGGSWFSCFAMFDLHGSAPGSSYKCGIQMSLKHAHKESNSCQDERINGMVFCLSQHGYCKFQDSYIFSTTVTKTIDHNPPFATPTMAFRCIVLTLVMALCLEVAPVYSQITTPCSPAMITSFTPCLNFITNSTTNGTSTPTSDCCNSLKSLTSRGTDCLCLIVTGSVPFQIPVNRTLAISLPRACRMPGVPLQCKAPAAAPIPPPEMLIVDIEIIGPAALGPDPSPGSSSTIPETLSPNTTPESNITPRLAPESDTTPTLTPPSTGVSSGVPTTNSGSRPTLTPSVASTYSNSQSVLATSGVMCILYFLI</sequence>
<reference evidence="1 2" key="2">
    <citation type="journal article" date="2022" name="Mol. Ecol. Resour.">
        <title>The genomes of chicory, endive, great burdock and yacon provide insights into Asteraceae paleo-polyploidization history and plant inulin production.</title>
        <authorList>
            <person name="Fan W."/>
            <person name="Wang S."/>
            <person name="Wang H."/>
            <person name="Wang A."/>
            <person name="Jiang F."/>
            <person name="Liu H."/>
            <person name="Zhao H."/>
            <person name="Xu D."/>
            <person name="Zhang Y."/>
        </authorList>
    </citation>
    <scope>NUCLEOTIDE SEQUENCE [LARGE SCALE GENOMIC DNA]</scope>
    <source>
        <strain evidence="2">cv. Yunnan</strain>
        <tissue evidence="1">Leaves</tissue>
    </source>
</reference>
<evidence type="ECO:0000313" key="2">
    <source>
        <dbReference type="Proteomes" id="UP001056120"/>
    </source>
</evidence>